<keyword evidence="5" id="KW-0597">Phosphoprotein</keyword>
<dbReference type="SMART" id="SM00388">
    <property type="entry name" value="HisKA"/>
    <property type="match status" value="1"/>
</dbReference>
<dbReference type="InterPro" id="IPR003594">
    <property type="entry name" value="HATPase_dom"/>
</dbReference>
<dbReference type="InterPro" id="IPR005467">
    <property type="entry name" value="His_kinase_dom"/>
</dbReference>
<gene>
    <name evidence="16" type="ORF">ACFFIZ_14495</name>
</gene>
<evidence type="ECO:0000256" key="8">
    <source>
        <dbReference type="ARBA" id="ARBA00022741"/>
    </source>
</evidence>
<evidence type="ECO:0000256" key="9">
    <source>
        <dbReference type="ARBA" id="ARBA00022777"/>
    </source>
</evidence>
<organism evidence="16 17">
    <name type="scientific">Paracoccus rhizosphaerae</name>
    <dbReference type="NCBI Taxonomy" id="1133347"/>
    <lineage>
        <taxon>Bacteria</taxon>
        <taxon>Pseudomonadati</taxon>
        <taxon>Pseudomonadota</taxon>
        <taxon>Alphaproteobacteria</taxon>
        <taxon>Rhodobacterales</taxon>
        <taxon>Paracoccaceae</taxon>
        <taxon>Paracoccus</taxon>
    </lineage>
</organism>
<dbReference type="PIRSF" id="PIRSF036431">
    <property type="entry name" value="STHK_DctB"/>
    <property type="match status" value="1"/>
</dbReference>
<dbReference type="PROSITE" id="PS50109">
    <property type="entry name" value="HIS_KIN"/>
    <property type="match status" value="1"/>
</dbReference>
<evidence type="ECO:0000256" key="4">
    <source>
        <dbReference type="ARBA" id="ARBA00022475"/>
    </source>
</evidence>
<dbReference type="GO" id="GO:0005524">
    <property type="term" value="F:ATP binding"/>
    <property type="evidence" value="ECO:0007669"/>
    <property type="project" value="UniProtKB-KW"/>
</dbReference>
<dbReference type="Pfam" id="PF00512">
    <property type="entry name" value="HisKA"/>
    <property type="match status" value="1"/>
</dbReference>
<dbReference type="PRINTS" id="PR00344">
    <property type="entry name" value="BCTRLSENSOR"/>
</dbReference>
<evidence type="ECO:0000256" key="3">
    <source>
        <dbReference type="ARBA" id="ARBA00012438"/>
    </source>
</evidence>
<evidence type="ECO:0000313" key="17">
    <source>
        <dbReference type="Proteomes" id="UP001589795"/>
    </source>
</evidence>
<feature type="domain" description="Histidine kinase" evidence="15">
    <location>
        <begin position="475"/>
        <end position="687"/>
    </location>
</feature>
<dbReference type="Proteomes" id="UP001589795">
    <property type="component" value="Unassembled WGS sequence"/>
</dbReference>
<dbReference type="InterPro" id="IPR036097">
    <property type="entry name" value="HisK_dim/P_sf"/>
</dbReference>
<feature type="coiled-coil region" evidence="13">
    <location>
        <begin position="404"/>
        <end position="452"/>
    </location>
</feature>
<comment type="caution">
    <text evidence="16">The sequence shown here is derived from an EMBL/GenBank/DDBJ whole genome shotgun (WGS) entry which is preliminary data.</text>
</comment>
<evidence type="ECO:0000256" key="7">
    <source>
        <dbReference type="ARBA" id="ARBA00022692"/>
    </source>
</evidence>
<name>A0ABV6CLA2_9RHOB</name>
<keyword evidence="11 14" id="KW-1133">Transmembrane helix</keyword>
<protein>
    <recommendedName>
        <fullName evidence="3">histidine kinase</fullName>
        <ecNumber evidence="3">2.7.13.3</ecNumber>
    </recommendedName>
</protein>
<dbReference type="SUPFAM" id="SSF47384">
    <property type="entry name" value="Homodimeric domain of signal transducing histidine kinase"/>
    <property type="match status" value="1"/>
</dbReference>
<accession>A0ABV6CLA2</accession>
<dbReference type="InterPro" id="IPR036890">
    <property type="entry name" value="HATPase_C_sf"/>
</dbReference>
<evidence type="ECO:0000256" key="14">
    <source>
        <dbReference type="SAM" id="Phobius"/>
    </source>
</evidence>
<dbReference type="InterPro" id="IPR029151">
    <property type="entry name" value="Sensor-like_sf"/>
</dbReference>
<comment type="catalytic activity">
    <reaction evidence="1">
        <text>ATP + protein L-histidine = ADP + protein N-phospho-L-histidine.</text>
        <dbReference type="EC" id="2.7.13.3"/>
    </reaction>
</comment>
<evidence type="ECO:0000256" key="10">
    <source>
        <dbReference type="ARBA" id="ARBA00022840"/>
    </source>
</evidence>
<dbReference type="PANTHER" id="PTHR43065:SF46">
    <property type="entry name" value="C4-DICARBOXYLATE TRANSPORT SENSOR PROTEIN DCTB"/>
    <property type="match status" value="1"/>
</dbReference>
<keyword evidence="4" id="KW-1003">Cell membrane</keyword>
<evidence type="ECO:0000256" key="12">
    <source>
        <dbReference type="ARBA" id="ARBA00023012"/>
    </source>
</evidence>
<dbReference type="SUPFAM" id="SSF55874">
    <property type="entry name" value="ATPase domain of HSP90 chaperone/DNA topoisomerase II/histidine kinase"/>
    <property type="match status" value="1"/>
</dbReference>
<dbReference type="InterPro" id="IPR003661">
    <property type="entry name" value="HisK_dim/P_dom"/>
</dbReference>
<dbReference type="SUPFAM" id="SSF103190">
    <property type="entry name" value="Sensory domain-like"/>
    <property type="match status" value="1"/>
</dbReference>
<evidence type="ECO:0000256" key="5">
    <source>
        <dbReference type="ARBA" id="ARBA00022553"/>
    </source>
</evidence>
<dbReference type="Gene3D" id="3.30.565.10">
    <property type="entry name" value="Histidine kinase-like ATPase, C-terminal domain"/>
    <property type="match status" value="1"/>
</dbReference>
<dbReference type="CDD" id="cd00082">
    <property type="entry name" value="HisKA"/>
    <property type="match status" value="1"/>
</dbReference>
<proteinExistence type="predicted"/>
<keyword evidence="9" id="KW-0418">Kinase</keyword>
<feature type="transmembrane region" description="Helical" evidence="14">
    <location>
        <begin position="93"/>
        <end position="116"/>
    </location>
</feature>
<keyword evidence="17" id="KW-1185">Reference proteome</keyword>
<evidence type="ECO:0000256" key="13">
    <source>
        <dbReference type="SAM" id="Coils"/>
    </source>
</evidence>
<dbReference type="InterPro" id="IPR017055">
    <property type="entry name" value="Sig_transdc_His_kinase_DctB"/>
</dbReference>
<dbReference type="EMBL" id="JBHLWQ010000135">
    <property type="protein sequence ID" value="MFC0201482.1"/>
    <property type="molecule type" value="Genomic_DNA"/>
</dbReference>
<keyword evidence="6" id="KW-0808">Transferase</keyword>
<keyword evidence="7 14" id="KW-0812">Transmembrane</keyword>
<dbReference type="Gene3D" id="3.30.450.20">
    <property type="entry name" value="PAS domain"/>
    <property type="match status" value="2"/>
</dbReference>
<evidence type="ECO:0000256" key="11">
    <source>
        <dbReference type="ARBA" id="ARBA00022989"/>
    </source>
</evidence>
<evidence type="ECO:0000259" key="15">
    <source>
        <dbReference type="PROSITE" id="PS50109"/>
    </source>
</evidence>
<keyword evidence="12" id="KW-0902">Two-component regulatory system</keyword>
<sequence>MARSATLFAKSLPAGGRLPKPPYTTGGRMLAARDQLRNVETFDGNDQRLRLARSAIPVDDAASTGWRRFVAQAADHFGTVLGHSAVFAGRRRIVVAVLAALLSWAILWQGSAWLAARQVVATVPQGENILRLAVSGLRGELARYERLPDLMARTPVLGDALAPDAGRAQIAAANLYLRHVTSLMGLSDAYIMDRSGVTVAASNFDQPLSFIGEDFDYRPYFSDALEGGTGRFFALGTTSGKRGYYFGAAVHDRGRVVGVLALKVDMDEIEDSWRAAEYEMIVTDREGIVFLASRRDWHFRTLASLTPAARARVAATRRYGGQPLQALPLRPAGAVEGHPLLRLDLGGVRREFVSVAETMPEADWTVQVLLDTAPARRQAQLSVAAGLLIVGATLAALMAWMQRRARLRERLSIQAEAQAQLEERVTARTLELAQLNARLEGEVAERRLAEAELRRTQRHLVQSAKLAALGQMSATLSHELNQPLGAVRNFAANAMTYIDRQRVPEARDNIARILTLADRMTEIGRTLRNFARKPNAQLSDVDLHEVLRDAREVIAWRIGKREVELNFDLPPVPLVVRAGAVRLQQVIVNLLANALDALEDRPNAAITVTAETTADRITLIVSDNGPGIPPGLEDRIFDPFFSTKGVGSGLGLGLSISYNIVRDFSGELRLVRRPSGAEFRLDLPRCGGAR</sequence>
<dbReference type="RefSeq" id="WP_265507200.1">
    <property type="nucleotide sequence ID" value="NZ_JAOTBE010000026.1"/>
</dbReference>
<evidence type="ECO:0000256" key="1">
    <source>
        <dbReference type="ARBA" id="ARBA00000085"/>
    </source>
</evidence>
<dbReference type="SMART" id="SM00387">
    <property type="entry name" value="HATPase_c"/>
    <property type="match status" value="1"/>
</dbReference>
<keyword evidence="14" id="KW-0472">Membrane</keyword>
<evidence type="ECO:0000313" key="16">
    <source>
        <dbReference type="EMBL" id="MFC0201482.1"/>
    </source>
</evidence>
<comment type="subcellular location">
    <subcellularLocation>
        <location evidence="2">Cell membrane</location>
        <topology evidence="2">Multi-pass membrane protein</topology>
    </subcellularLocation>
</comment>
<dbReference type="InterPro" id="IPR004358">
    <property type="entry name" value="Sig_transdc_His_kin-like_C"/>
</dbReference>
<dbReference type="EC" id="2.7.13.3" evidence="3"/>
<dbReference type="Gene3D" id="1.10.287.130">
    <property type="match status" value="1"/>
</dbReference>
<evidence type="ECO:0000256" key="2">
    <source>
        <dbReference type="ARBA" id="ARBA00004651"/>
    </source>
</evidence>
<keyword evidence="8" id="KW-0547">Nucleotide-binding</keyword>
<reference evidence="16 17" key="1">
    <citation type="submission" date="2024-09" db="EMBL/GenBank/DDBJ databases">
        <authorList>
            <person name="Sun Q."/>
            <person name="Mori K."/>
        </authorList>
    </citation>
    <scope>NUCLEOTIDE SEQUENCE [LARGE SCALE GENOMIC DNA]</scope>
    <source>
        <strain evidence="16 17">CCM 7904</strain>
    </source>
</reference>
<keyword evidence="10 16" id="KW-0067">ATP-binding</keyword>
<dbReference type="Pfam" id="PF02518">
    <property type="entry name" value="HATPase_c"/>
    <property type="match status" value="1"/>
</dbReference>
<keyword evidence="13" id="KW-0175">Coiled coil</keyword>
<evidence type="ECO:0000256" key="6">
    <source>
        <dbReference type="ARBA" id="ARBA00022679"/>
    </source>
</evidence>
<dbReference type="PANTHER" id="PTHR43065">
    <property type="entry name" value="SENSOR HISTIDINE KINASE"/>
    <property type="match status" value="1"/>
</dbReference>
<feature type="transmembrane region" description="Helical" evidence="14">
    <location>
        <begin position="381"/>
        <end position="401"/>
    </location>
</feature>